<name>A0A6L7G9S2_9RHOB</name>
<keyword evidence="3" id="KW-1185">Reference proteome</keyword>
<comment type="caution">
    <text evidence="2">The sequence shown here is derived from an EMBL/GenBank/DDBJ whole genome shotgun (WGS) entry which is preliminary data.</text>
</comment>
<dbReference type="Proteomes" id="UP000477911">
    <property type="component" value="Unassembled WGS sequence"/>
</dbReference>
<feature type="domain" description="DUF4440" evidence="1">
    <location>
        <begin position="16"/>
        <end position="107"/>
    </location>
</feature>
<dbReference type="SUPFAM" id="SSF54427">
    <property type="entry name" value="NTF2-like"/>
    <property type="match status" value="1"/>
</dbReference>
<dbReference type="EMBL" id="WUMU01000024">
    <property type="protein sequence ID" value="MXN20146.1"/>
    <property type="molecule type" value="Genomic_DNA"/>
</dbReference>
<protein>
    <submittedName>
        <fullName evidence="2">DUF4440 domain-containing protein</fullName>
    </submittedName>
</protein>
<evidence type="ECO:0000313" key="2">
    <source>
        <dbReference type="EMBL" id="MXN20146.1"/>
    </source>
</evidence>
<accession>A0A6L7G9S2</accession>
<dbReference type="RefSeq" id="WP_160896273.1">
    <property type="nucleotide sequence ID" value="NZ_WUMU01000024.1"/>
</dbReference>
<dbReference type="Gene3D" id="3.10.450.50">
    <property type="match status" value="1"/>
</dbReference>
<sequence>MQTRTVTRLWQQERQLWTGDSARFARRLSPACLMAFPDGAILRGAEILRSLSAAPRWQAVEMHGQRLSEHHGAVVLAYRARARHAGRADYDCLCTSCWVPRDGVWQMIQHHQAPLAA</sequence>
<dbReference type="InterPro" id="IPR032710">
    <property type="entry name" value="NTF2-like_dom_sf"/>
</dbReference>
<gene>
    <name evidence="2" type="ORF">GR170_20110</name>
</gene>
<dbReference type="AlphaFoldDB" id="A0A6L7G9S2"/>
<dbReference type="Pfam" id="PF14534">
    <property type="entry name" value="DUF4440"/>
    <property type="match status" value="1"/>
</dbReference>
<evidence type="ECO:0000259" key="1">
    <source>
        <dbReference type="Pfam" id="PF14534"/>
    </source>
</evidence>
<reference evidence="2 3" key="1">
    <citation type="submission" date="2019-12" db="EMBL/GenBank/DDBJ databases">
        <authorList>
            <person name="Li M."/>
        </authorList>
    </citation>
    <scope>NUCLEOTIDE SEQUENCE [LARGE SCALE GENOMIC DNA]</scope>
    <source>
        <strain evidence="2 3">GBMRC 2024</strain>
    </source>
</reference>
<organism evidence="2 3">
    <name type="scientific">Pseudooceanicola albus</name>
    <dbReference type="NCBI Taxonomy" id="2692189"/>
    <lineage>
        <taxon>Bacteria</taxon>
        <taxon>Pseudomonadati</taxon>
        <taxon>Pseudomonadota</taxon>
        <taxon>Alphaproteobacteria</taxon>
        <taxon>Rhodobacterales</taxon>
        <taxon>Paracoccaceae</taxon>
        <taxon>Pseudooceanicola</taxon>
    </lineage>
</organism>
<dbReference type="InterPro" id="IPR027843">
    <property type="entry name" value="DUF4440"/>
</dbReference>
<evidence type="ECO:0000313" key="3">
    <source>
        <dbReference type="Proteomes" id="UP000477911"/>
    </source>
</evidence>
<proteinExistence type="predicted"/>